<dbReference type="EMBL" id="JAPNKA010000001">
    <property type="protein sequence ID" value="MCY1074639.1"/>
    <property type="molecule type" value="Genomic_DNA"/>
</dbReference>
<keyword evidence="2" id="KW-1185">Reference proteome</keyword>
<organism evidence="1 2">
    <name type="scientific">Archangium lansingense</name>
    <dbReference type="NCBI Taxonomy" id="2995310"/>
    <lineage>
        <taxon>Bacteria</taxon>
        <taxon>Pseudomonadati</taxon>
        <taxon>Myxococcota</taxon>
        <taxon>Myxococcia</taxon>
        <taxon>Myxococcales</taxon>
        <taxon>Cystobacterineae</taxon>
        <taxon>Archangiaceae</taxon>
        <taxon>Archangium</taxon>
    </lineage>
</organism>
<evidence type="ECO:0000313" key="2">
    <source>
        <dbReference type="Proteomes" id="UP001207654"/>
    </source>
</evidence>
<evidence type="ECO:0000313" key="1">
    <source>
        <dbReference type="EMBL" id="MCY1074639.1"/>
    </source>
</evidence>
<name>A0ABT3ZZ03_9BACT</name>
<accession>A0ABT3ZZ03</accession>
<protein>
    <submittedName>
        <fullName evidence="1">Uncharacterized protein</fullName>
    </submittedName>
</protein>
<sequence length="124" mass="13717">MSFVGGRWGISPSQFQFRSIVPLREPGPGGWKSARVTIQLLHVTPEGIERNVTCHIEVQVPEFNKYGIVLDEIAQLEAAVAADIAAEWVLKTGGFTATMCNNFETEMDSLLRKRIDGARVIKAM</sequence>
<dbReference type="Proteomes" id="UP001207654">
    <property type="component" value="Unassembled WGS sequence"/>
</dbReference>
<proteinExistence type="predicted"/>
<dbReference type="RefSeq" id="WP_267533598.1">
    <property type="nucleotide sequence ID" value="NZ_JAPNKA010000001.1"/>
</dbReference>
<reference evidence="1 2" key="1">
    <citation type="submission" date="2022-11" db="EMBL/GenBank/DDBJ databases">
        <title>Minimal conservation of predation-associated metabolite biosynthetic gene clusters underscores biosynthetic potential of Myxococcota including descriptions for ten novel species: Archangium lansinium sp. nov., Myxococcus landrumus sp. nov., Nannocystis bai.</title>
        <authorList>
            <person name="Ahearne A."/>
            <person name="Stevens C."/>
            <person name="Phillips K."/>
        </authorList>
    </citation>
    <scope>NUCLEOTIDE SEQUENCE [LARGE SCALE GENOMIC DNA]</scope>
    <source>
        <strain evidence="1 2">MIWBW</strain>
    </source>
</reference>
<comment type="caution">
    <text evidence="1">The sequence shown here is derived from an EMBL/GenBank/DDBJ whole genome shotgun (WGS) entry which is preliminary data.</text>
</comment>
<gene>
    <name evidence="1" type="ORF">OV287_09075</name>
</gene>